<name>A0A3P7Q9E0_DIBLA</name>
<organism evidence="1 2">
    <name type="scientific">Dibothriocephalus latus</name>
    <name type="common">Fish tapeworm</name>
    <name type="synonym">Diphyllobothrium latum</name>
    <dbReference type="NCBI Taxonomy" id="60516"/>
    <lineage>
        <taxon>Eukaryota</taxon>
        <taxon>Metazoa</taxon>
        <taxon>Spiralia</taxon>
        <taxon>Lophotrochozoa</taxon>
        <taxon>Platyhelminthes</taxon>
        <taxon>Cestoda</taxon>
        <taxon>Eucestoda</taxon>
        <taxon>Diphyllobothriidea</taxon>
        <taxon>Diphyllobothriidae</taxon>
        <taxon>Dibothriocephalus</taxon>
    </lineage>
</organism>
<evidence type="ECO:0000313" key="1">
    <source>
        <dbReference type="EMBL" id="VDN28512.1"/>
    </source>
</evidence>
<accession>A0A3P7Q9E0</accession>
<evidence type="ECO:0000313" key="2">
    <source>
        <dbReference type="Proteomes" id="UP000281553"/>
    </source>
</evidence>
<sequence>MEANLAPRRGCMLPLQLIIDMTNLLAETTLIKCYPSAEMQVQKPQASTRKKTTGAVDVVSNNIFVKRK</sequence>
<dbReference type="Proteomes" id="UP000281553">
    <property type="component" value="Unassembled WGS sequence"/>
</dbReference>
<keyword evidence="2" id="KW-1185">Reference proteome</keyword>
<proteinExistence type="predicted"/>
<protein>
    <submittedName>
        <fullName evidence="1">Uncharacterized protein</fullName>
    </submittedName>
</protein>
<dbReference type="EMBL" id="UYRU01077784">
    <property type="protein sequence ID" value="VDN28512.1"/>
    <property type="molecule type" value="Genomic_DNA"/>
</dbReference>
<dbReference type="AlphaFoldDB" id="A0A3P7Q9E0"/>
<reference evidence="1 2" key="1">
    <citation type="submission" date="2018-11" db="EMBL/GenBank/DDBJ databases">
        <authorList>
            <consortium name="Pathogen Informatics"/>
        </authorList>
    </citation>
    <scope>NUCLEOTIDE SEQUENCE [LARGE SCALE GENOMIC DNA]</scope>
</reference>
<gene>
    <name evidence="1" type="ORF">DILT_LOCUS15189</name>
</gene>